<protein>
    <submittedName>
        <fullName evidence="1">Uncharacterized protein</fullName>
    </submittedName>
</protein>
<dbReference type="KEGG" id="bze:COCCADRAFT_95192"/>
<dbReference type="HOGENOM" id="CLU_3068306_0_0_1"/>
<dbReference type="GeneID" id="19153904"/>
<sequence>MSRAERRNDTSVVRTAEERKRRFGIFLYFGFYDGMIPTRNSDKKKRRVCQMFC</sequence>
<dbReference type="AlphaFoldDB" id="W6Y8H3"/>
<keyword evidence="2" id="KW-1185">Reference proteome</keyword>
<organism evidence="1 2">
    <name type="scientific">Cochliobolus carbonum (strain 26-R-13)</name>
    <name type="common">Maize leaf spot fungus</name>
    <name type="synonym">Bipolaris zeicola</name>
    <dbReference type="NCBI Taxonomy" id="930089"/>
    <lineage>
        <taxon>Eukaryota</taxon>
        <taxon>Fungi</taxon>
        <taxon>Dikarya</taxon>
        <taxon>Ascomycota</taxon>
        <taxon>Pezizomycotina</taxon>
        <taxon>Dothideomycetes</taxon>
        <taxon>Pleosporomycetidae</taxon>
        <taxon>Pleosporales</taxon>
        <taxon>Pleosporineae</taxon>
        <taxon>Pleosporaceae</taxon>
        <taxon>Bipolaris</taxon>
    </lineage>
</organism>
<proteinExistence type="predicted"/>
<reference evidence="1 2" key="1">
    <citation type="journal article" date="2013" name="PLoS Genet.">
        <title>Comparative genome structure, secondary metabolite, and effector coding capacity across Cochliobolus pathogens.</title>
        <authorList>
            <person name="Condon B.J."/>
            <person name="Leng Y."/>
            <person name="Wu D."/>
            <person name="Bushley K.E."/>
            <person name="Ohm R.A."/>
            <person name="Otillar R."/>
            <person name="Martin J."/>
            <person name="Schackwitz W."/>
            <person name="Grimwood J."/>
            <person name="MohdZainudin N."/>
            <person name="Xue C."/>
            <person name="Wang R."/>
            <person name="Manning V.A."/>
            <person name="Dhillon B."/>
            <person name="Tu Z.J."/>
            <person name="Steffenson B.J."/>
            <person name="Salamov A."/>
            <person name="Sun H."/>
            <person name="Lowry S."/>
            <person name="LaButti K."/>
            <person name="Han J."/>
            <person name="Copeland A."/>
            <person name="Lindquist E."/>
            <person name="Barry K."/>
            <person name="Schmutz J."/>
            <person name="Baker S.E."/>
            <person name="Ciuffetti L.M."/>
            <person name="Grigoriev I.V."/>
            <person name="Zhong S."/>
            <person name="Turgeon B.G."/>
        </authorList>
    </citation>
    <scope>NUCLEOTIDE SEQUENCE [LARGE SCALE GENOMIC DNA]</scope>
    <source>
        <strain evidence="1 2">26-R-13</strain>
    </source>
</reference>
<dbReference type="Proteomes" id="UP000053841">
    <property type="component" value="Unassembled WGS sequence"/>
</dbReference>
<evidence type="ECO:0000313" key="1">
    <source>
        <dbReference type="EMBL" id="EUC33765.1"/>
    </source>
</evidence>
<dbReference type="OrthoDB" id="10347727at2759"/>
<accession>W6Y8H3</accession>
<gene>
    <name evidence="1" type="ORF">COCCADRAFT_95192</name>
</gene>
<name>W6Y8H3_COCC2</name>
<dbReference type="RefSeq" id="XP_007711911.1">
    <property type="nucleotide sequence ID" value="XM_007713721.1"/>
</dbReference>
<evidence type="ECO:0000313" key="2">
    <source>
        <dbReference type="Proteomes" id="UP000053841"/>
    </source>
</evidence>
<dbReference type="EMBL" id="KI964603">
    <property type="protein sequence ID" value="EUC33765.1"/>
    <property type="molecule type" value="Genomic_DNA"/>
</dbReference>